<dbReference type="RefSeq" id="WP_269442281.1">
    <property type="nucleotide sequence ID" value="NZ_CP097463.1"/>
</dbReference>
<evidence type="ECO:0008006" key="4">
    <source>
        <dbReference type="Google" id="ProtNLM"/>
    </source>
</evidence>
<evidence type="ECO:0000256" key="1">
    <source>
        <dbReference type="SAM" id="MobiDB-lite"/>
    </source>
</evidence>
<name>A0ABY7JTU6_9ACTN</name>
<evidence type="ECO:0000313" key="2">
    <source>
        <dbReference type="EMBL" id="WAX55758.1"/>
    </source>
</evidence>
<sequence length="60" mass="6854">MADTDNEVPEAPAKWENVVVGKAKEVLGRVVGDEELTEEGQEQEEVAHEVREEYREEKQD</sequence>
<reference evidence="2" key="1">
    <citation type="submission" date="2022-05" db="EMBL/GenBank/DDBJ databases">
        <title>Jatrophihabitans sp. SB3-54 whole genome sequence.</title>
        <authorList>
            <person name="Suh M.K."/>
            <person name="Eom M.K."/>
            <person name="Kim J.S."/>
            <person name="Kim H.S."/>
            <person name="Do H.E."/>
            <person name="Shin Y.K."/>
            <person name="Lee J.-S."/>
        </authorList>
    </citation>
    <scope>NUCLEOTIDE SEQUENCE</scope>
    <source>
        <strain evidence="2">SB3-54</strain>
    </source>
</reference>
<dbReference type="Proteomes" id="UP001164693">
    <property type="component" value="Chromosome"/>
</dbReference>
<feature type="compositionally biased region" description="Basic and acidic residues" evidence="1">
    <location>
        <begin position="45"/>
        <end position="60"/>
    </location>
</feature>
<feature type="region of interest" description="Disordered" evidence="1">
    <location>
        <begin position="31"/>
        <end position="60"/>
    </location>
</feature>
<organism evidence="2 3">
    <name type="scientific">Jatrophihabitans cynanchi</name>
    <dbReference type="NCBI Taxonomy" id="2944128"/>
    <lineage>
        <taxon>Bacteria</taxon>
        <taxon>Bacillati</taxon>
        <taxon>Actinomycetota</taxon>
        <taxon>Actinomycetes</taxon>
        <taxon>Jatrophihabitantales</taxon>
        <taxon>Jatrophihabitantaceae</taxon>
        <taxon>Jatrophihabitans</taxon>
    </lineage>
</organism>
<proteinExistence type="predicted"/>
<accession>A0ABY7JTU6</accession>
<evidence type="ECO:0000313" key="3">
    <source>
        <dbReference type="Proteomes" id="UP001164693"/>
    </source>
</evidence>
<protein>
    <recommendedName>
        <fullName evidence="4">CsbD family protein</fullName>
    </recommendedName>
</protein>
<feature type="compositionally biased region" description="Acidic residues" evidence="1">
    <location>
        <begin position="33"/>
        <end position="44"/>
    </location>
</feature>
<dbReference type="EMBL" id="CP097463">
    <property type="protein sequence ID" value="WAX55758.1"/>
    <property type="molecule type" value="Genomic_DNA"/>
</dbReference>
<gene>
    <name evidence="2" type="ORF">M6B22_14575</name>
</gene>
<keyword evidence="3" id="KW-1185">Reference proteome</keyword>